<proteinExistence type="predicted"/>
<dbReference type="AlphaFoldDB" id="A0A5R9FW37"/>
<gene>
    <name evidence="1" type="ORF">FE782_31565</name>
</gene>
<organism evidence="1 2">
    <name type="scientific">Paenibacillus antri</name>
    <dbReference type="NCBI Taxonomy" id="2582848"/>
    <lineage>
        <taxon>Bacteria</taxon>
        <taxon>Bacillati</taxon>
        <taxon>Bacillota</taxon>
        <taxon>Bacilli</taxon>
        <taxon>Bacillales</taxon>
        <taxon>Paenibacillaceae</taxon>
        <taxon>Paenibacillus</taxon>
    </lineage>
</organism>
<sequence length="96" mass="11116">MFDHMYDETENAKVDFFGYASERARYDFAIVYTNRFFGKPLVVCMQTGRSSLLCADDLANTENLQRTFAIADAEEARELAALLKQRVPLLDFKEQY</sequence>
<accession>A0A5R9FW37</accession>
<evidence type="ECO:0000313" key="2">
    <source>
        <dbReference type="Proteomes" id="UP000309676"/>
    </source>
</evidence>
<dbReference type="Pfam" id="PF11256">
    <property type="entry name" value="SAV0927-like"/>
    <property type="match status" value="1"/>
</dbReference>
<evidence type="ECO:0000313" key="1">
    <source>
        <dbReference type="EMBL" id="TLS48292.1"/>
    </source>
</evidence>
<dbReference type="EMBL" id="VCIW01000042">
    <property type="protein sequence ID" value="TLS48292.1"/>
    <property type="molecule type" value="Genomic_DNA"/>
</dbReference>
<keyword evidence="2" id="KW-1185">Reference proteome</keyword>
<dbReference type="Proteomes" id="UP000309676">
    <property type="component" value="Unassembled WGS sequence"/>
</dbReference>
<dbReference type="InterPro" id="IPR021415">
    <property type="entry name" value="SAV0927-like"/>
</dbReference>
<dbReference type="OrthoDB" id="2353476at2"/>
<name>A0A5R9FW37_9BACL</name>
<reference evidence="1 2" key="1">
    <citation type="submission" date="2019-05" db="EMBL/GenBank/DDBJ databases">
        <authorList>
            <person name="Narsing Rao M.P."/>
            <person name="Li W.J."/>
        </authorList>
    </citation>
    <scope>NUCLEOTIDE SEQUENCE [LARGE SCALE GENOMIC DNA]</scope>
    <source>
        <strain evidence="1 2">SYSU_K30003</strain>
    </source>
</reference>
<protein>
    <submittedName>
        <fullName evidence="1">DUF3055 domain-containing protein</fullName>
    </submittedName>
</protein>
<comment type="caution">
    <text evidence="1">The sequence shown here is derived from an EMBL/GenBank/DDBJ whole genome shotgun (WGS) entry which is preliminary data.</text>
</comment>